<evidence type="ECO:0000313" key="13">
    <source>
        <dbReference type="Proteomes" id="UP000324800"/>
    </source>
</evidence>
<dbReference type="GO" id="GO:0008750">
    <property type="term" value="F:proton-translocating NAD(P)+ transhydrogenase activity"/>
    <property type="evidence" value="ECO:0007669"/>
    <property type="project" value="UniProtKB-EC"/>
</dbReference>
<dbReference type="PANTHER" id="PTHR44758:SF1">
    <property type="entry name" value="NAD(P) TRANSHYDROGENASE SUBUNIT BETA"/>
    <property type="match status" value="1"/>
</dbReference>
<keyword evidence="3 10" id="KW-0812">Transmembrane</keyword>
<proteinExistence type="predicted"/>
<protein>
    <recommendedName>
        <fullName evidence="2">proton-translocating NAD(P)(+) transhydrogenase</fullName>
        <ecNumber evidence="2">7.1.1.1</ecNumber>
    </recommendedName>
</protein>
<dbReference type="GO" id="GO:0016020">
    <property type="term" value="C:membrane"/>
    <property type="evidence" value="ECO:0007669"/>
    <property type="project" value="UniProtKB-SubCell"/>
</dbReference>
<evidence type="ECO:0000256" key="8">
    <source>
        <dbReference type="ARBA" id="ARBA00023136"/>
    </source>
</evidence>
<keyword evidence="4" id="KW-0521">NADP</keyword>
<dbReference type="PANTHER" id="PTHR44758">
    <property type="entry name" value="NAD(P) TRANSHYDROGENASE SUBUNIT BETA"/>
    <property type="match status" value="1"/>
</dbReference>
<evidence type="ECO:0000256" key="7">
    <source>
        <dbReference type="ARBA" id="ARBA00023027"/>
    </source>
</evidence>
<evidence type="ECO:0000256" key="6">
    <source>
        <dbReference type="ARBA" id="ARBA00022989"/>
    </source>
</evidence>
<reference evidence="12 13" key="1">
    <citation type="submission" date="2019-03" db="EMBL/GenBank/DDBJ databases">
        <title>Single cell metagenomics reveals metabolic interactions within the superorganism composed of flagellate Streblomastix strix and complex community of Bacteroidetes bacteria on its surface.</title>
        <authorList>
            <person name="Treitli S.C."/>
            <person name="Kolisko M."/>
            <person name="Husnik F."/>
            <person name="Keeling P."/>
            <person name="Hampl V."/>
        </authorList>
    </citation>
    <scope>NUCLEOTIDE SEQUENCE [LARGE SCALE GENOMIC DNA]</scope>
    <source>
        <strain evidence="12">ST1C</strain>
    </source>
</reference>
<dbReference type="Pfam" id="PF02233">
    <property type="entry name" value="PNTB"/>
    <property type="match status" value="1"/>
</dbReference>
<comment type="caution">
    <text evidence="12">The sequence shown here is derived from an EMBL/GenBank/DDBJ whole genome shotgun (WGS) entry which is preliminary data.</text>
</comment>
<evidence type="ECO:0000256" key="2">
    <source>
        <dbReference type="ARBA" id="ARBA00012943"/>
    </source>
</evidence>
<comment type="subcellular location">
    <subcellularLocation>
        <location evidence="1">Membrane</location>
        <topology evidence="1">Multi-pass membrane protein</topology>
    </subcellularLocation>
</comment>
<dbReference type="Proteomes" id="UP000324800">
    <property type="component" value="Unassembled WGS sequence"/>
</dbReference>
<sequence>MLPLYYHRSCHIHRVGLGISWDLVQLSAGTTLSYLLGVHLIMAIGGAEMPVAISMQNSSVTVILYFLITNVPIILGANGIVNPSVLVDPTSPITVVPVTECWKIKLTIDIKRGKETGCAVVENYLFFNEMTRILYIIALTVSETLQKVEEETRLKQEAAMKASYKAIEYFPDPVLMVVVPKVVDKDWFRHLD</sequence>
<accession>A0A5J4UGX1</accession>
<dbReference type="AlphaFoldDB" id="A0A5J4UGX1"/>
<dbReference type="InterPro" id="IPR034300">
    <property type="entry name" value="PNTB-like"/>
</dbReference>
<dbReference type="EMBL" id="SNRW01016035">
    <property type="protein sequence ID" value="KAA6369769.1"/>
    <property type="molecule type" value="Genomic_DNA"/>
</dbReference>
<keyword evidence="8 10" id="KW-0472">Membrane</keyword>
<comment type="catalytic activity">
    <reaction evidence="9">
        <text>NAD(+) + NADPH + H(+)(in) = NADH + NADP(+) + H(+)(out)</text>
        <dbReference type="Rhea" id="RHEA:47992"/>
        <dbReference type="ChEBI" id="CHEBI:15378"/>
        <dbReference type="ChEBI" id="CHEBI:57540"/>
        <dbReference type="ChEBI" id="CHEBI:57783"/>
        <dbReference type="ChEBI" id="CHEBI:57945"/>
        <dbReference type="ChEBI" id="CHEBI:58349"/>
        <dbReference type="EC" id="7.1.1.1"/>
    </reaction>
</comment>
<dbReference type="Gene3D" id="3.40.50.1220">
    <property type="entry name" value="TPP-binding domain"/>
    <property type="match status" value="1"/>
</dbReference>
<feature type="transmembrane region" description="Helical" evidence="10">
    <location>
        <begin position="60"/>
        <end position="81"/>
    </location>
</feature>
<evidence type="ECO:0000256" key="10">
    <source>
        <dbReference type="SAM" id="Phobius"/>
    </source>
</evidence>
<evidence type="ECO:0000256" key="9">
    <source>
        <dbReference type="ARBA" id="ARBA00048202"/>
    </source>
</evidence>
<feature type="domain" description="NADP transhydrogenase beta-like" evidence="11">
    <location>
        <begin position="68"/>
        <end position="140"/>
    </location>
</feature>
<name>A0A5J4UGX1_9EUKA</name>
<dbReference type="SUPFAM" id="SSF52467">
    <property type="entry name" value="DHS-like NAD/FAD-binding domain"/>
    <property type="match status" value="1"/>
</dbReference>
<keyword evidence="7" id="KW-0520">NAD</keyword>
<dbReference type="InterPro" id="IPR029035">
    <property type="entry name" value="DHS-like_NAD/FAD-binding_dom"/>
</dbReference>
<evidence type="ECO:0000259" key="11">
    <source>
        <dbReference type="Pfam" id="PF02233"/>
    </source>
</evidence>
<evidence type="ECO:0000256" key="3">
    <source>
        <dbReference type="ARBA" id="ARBA00022692"/>
    </source>
</evidence>
<evidence type="ECO:0000256" key="1">
    <source>
        <dbReference type="ARBA" id="ARBA00004141"/>
    </source>
</evidence>
<evidence type="ECO:0000256" key="4">
    <source>
        <dbReference type="ARBA" id="ARBA00022857"/>
    </source>
</evidence>
<keyword evidence="6 10" id="KW-1133">Transmembrane helix</keyword>
<evidence type="ECO:0000313" key="12">
    <source>
        <dbReference type="EMBL" id="KAA6369769.1"/>
    </source>
</evidence>
<feature type="transmembrane region" description="Helical" evidence="10">
    <location>
        <begin position="32"/>
        <end position="53"/>
    </location>
</feature>
<gene>
    <name evidence="12" type="ORF">EZS28_034704</name>
</gene>
<organism evidence="12 13">
    <name type="scientific">Streblomastix strix</name>
    <dbReference type="NCBI Taxonomy" id="222440"/>
    <lineage>
        <taxon>Eukaryota</taxon>
        <taxon>Metamonada</taxon>
        <taxon>Preaxostyla</taxon>
        <taxon>Oxymonadida</taxon>
        <taxon>Streblomastigidae</taxon>
        <taxon>Streblomastix</taxon>
    </lineage>
</organism>
<evidence type="ECO:0000256" key="5">
    <source>
        <dbReference type="ARBA" id="ARBA00022967"/>
    </source>
</evidence>
<dbReference type="EC" id="7.1.1.1" evidence="2"/>
<keyword evidence="5" id="KW-1278">Translocase</keyword>